<dbReference type="Gene3D" id="1.50.10.20">
    <property type="match status" value="1"/>
</dbReference>
<dbReference type="InterPro" id="IPR014756">
    <property type="entry name" value="Ig_E-set"/>
</dbReference>
<feature type="region of interest" description="Disordered" evidence="9">
    <location>
        <begin position="14"/>
        <end position="51"/>
    </location>
</feature>
<dbReference type="Ensembl" id="ENSACCT00020025801.1">
    <property type="protein sequence ID" value="ENSACCP00020024692.1"/>
    <property type="gene ID" value="ENSACCG00020016921.1"/>
</dbReference>
<dbReference type="SMART" id="SM01360">
    <property type="entry name" value="A2M"/>
    <property type="match status" value="1"/>
</dbReference>
<dbReference type="InterPro" id="IPR041813">
    <property type="entry name" value="A2M_TED"/>
</dbReference>
<keyword evidence="14" id="KW-1185">Reference proteome</keyword>
<dbReference type="InterPro" id="IPR036595">
    <property type="entry name" value="A-macroglobulin_rcpt-bd_sf"/>
</dbReference>
<dbReference type="InterPro" id="IPR008930">
    <property type="entry name" value="Terpenoid_cyclase/PrenylTrfase"/>
</dbReference>
<keyword evidence="3" id="KW-0964">Secreted</keyword>
<dbReference type="SMART" id="SM01359">
    <property type="entry name" value="A2M_N_2"/>
    <property type="match status" value="1"/>
</dbReference>
<dbReference type="Gene3D" id="2.60.40.10">
    <property type="entry name" value="Immunoglobulins"/>
    <property type="match status" value="2"/>
</dbReference>
<dbReference type="FunFam" id="1.50.10.20:FF:000001">
    <property type="entry name" value="CD109 isoform 1"/>
    <property type="match status" value="1"/>
</dbReference>
<protein>
    <submittedName>
        <fullName evidence="13">Alpha-2-macroglobulin-like protein 1</fullName>
    </submittedName>
</protein>
<keyword evidence="5" id="KW-0732">Signal</keyword>
<keyword evidence="4" id="KW-0646">Protease inhibitor</keyword>
<dbReference type="SMART" id="SM01361">
    <property type="entry name" value="A2M_recep"/>
    <property type="match status" value="1"/>
</dbReference>
<dbReference type="Gene3D" id="2.60.40.1930">
    <property type="match status" value="2"/>
</dbReference>
<keyword evidence="7" id="KW-1015">Disulfide bond</keyword>
<feature type="compositionally biased region" description="Polar residues" evidence="9">
    <location>
        <begin position="17"/>
        <end position="28"/>
    </location>
</feature>
<feature type="domain" description="Alpha-macroglobulin receptor-binding" evidence="12">
    <location>
        <begin position="1439"/>
        <end position="1526"/>
    </location>
</feature>
<dbReference type="InterPro" id="IPR011625">
    <property type="entry name" value="A2M_N_BRD"/>
</dbReference>
<dbReference type="InterPro" id="IPR047565">
    <property type="entry name" value="Alpha-macroglob_thiol-ester_cl"/>
</dbReference>
<dbReference type="Gene3D" id="2.20.130.20">
    <property type="match status" value="2"/>
</dbReference>
<dbReference type="Pfam" id="PF17789">
    <property type="entry name" value="MG4"/>
    <property type="match status" value="1"/>
</dbReference>
<feature type="compositionally biased region" description="Basic and acidic residues" evidence="9">
    <location>
        <begin position="36"/>
        <end position="51"/>
    </location>
</feature>
<dbReference type="InterPro" id="IPR040839">
    <property type="entry name" value="MG4"/>
</dbReference>
<dbReference type="SMART" id="SM01419">
    <property type="entry name" value="Thiol-ester_cl"/>
    <property type="match status" value="1"/>
</dbReference>
<dbReference type="Gene3D" id="2.60.120.1540">
    <property type="match status" value="1"/>
</dbReference>
<dbReference type="InterPro" id="IPR050473">
    <property type="entry name" value="A2M/Complement_sys"/>
</dbReference>
<dbReference type="InterPro" id="IPR041555">
    <property type="entry name" value="MG3"/>
</dbReference>
<keyword evidence="6" id="KW-0722">Serine protease inhibitor</keyword>
<evidence type="ECO:0000256" key="8">
    <source>
        <dbReference type="ARBA" id="ARBA00023180"/>
    </source>
</evidence>
<dbReference type="Proteomes" id="UP000472275">
    <property type="component" value="Chromosome 17"/>
</dbReference>
<dbReference type="InterPro" id="IPR009048">
    <property type="entry name" value="A-macroglobulin_rcpt-bd"/>
</dbReference>
<dbReference type="Pfam" id="PF00207">
    <property type="entry name" value="A2M"/>
    <property type="match status" value="1"/>
</dbReference>
<dbReference type="SUPFAM" id="SSF49410">
    <property type="entry name" value="Alpha-macroglobulin receptor domain"/>
    <property type="match status" value="1"/>
</dbReference>
<dbReference type="FunFam" id="2.60.40.1930:FF:000001">
    <property type="entry name" value="CD109 isoform 3"/>
    <property type="match status" value="1"/>
</dbReference>
<dbReference type="InterPro" id="IPR011626">
    <property type="entry name" value="Alpha-macroglobulin_TED"/>
</dbReference>
<sequence length="1531" mass="169903">MRSMISTFLVSKPRETGTLSGQELQSPSALDEGEREEGRQQKQGRSGDRGEAKLSVEGFDLQSAMWSIAFLCGSILLLPSTAGTPATLNYAVAIPSQLYYPFSETVCLQLSRKQAVPIDVTVTLQSRAGNATLITQSISQLTFFHCTSFQVPHPVGNPDEVAFIIITVLEANSEFQKKQKVLITHADKKTFIQTDKPVYKPGQIVMLRIVTLDQNFIASNERHRLVELKDPKGNRIAQWLNVTPVGGIVDLSFPLAAEAPVGEYTIKMPDRAHSFRVEEYVLPKFSVSIQMPQVVTILEENFRLHICGMYTYGKPVQGTVKAVVCRKHTRYNWRSSKAKRSICKDYAGKTNEDGCFATEVNIKMYHQKRGDNYDFNLEAVAFLKESGTGVEFNTTENCKVTFDITTLQFWGTSYYYQQGAPYYGNLELKSTNGTHLKNKEVILTVSYGSRKQTKTYFTDDTGMASFTLDTSAWDNSSKVLLQAKTQPEDLGGQNVRVSYGTASLTLRAFYSSSRSSVRIQPVQAALPCGDVQQVTVHYRILATELRDGAATADFYHLVLARGSLVHHGQTTVLLAPPLGQYSGAFNVTLPIDLISPMATLFVYTAFPEGQVAADTFSLKVSKCFRNHVKLGFSDTVALPGSAVRLHLQAAPGSLCSIRAVDQSVLLLRPEAELSMDSVYNMFSYTQEHPSTLTDSYSDYCSIHKSPEIISSLQTTLPPGTMSPFMYNRYAYAVSQPDIYELLKNSGLTFLTNLKIKSPIECRTQTTFYYDYMSYGELADLDNLDRETDAAVERAESEHVELGSEAGPVRTWFPETFIWTLVPINDSGVAELAVTVPDSITDWRAMTFCTSESHGLGISETTNLRSFKPFFVEPTLPYSVFRGESFPLKVKVFSYLKQCMVLQLSLMDSRDFEFVHANVRFTICLCPDSAKTFFWDLKATKLGKVNFTVTAEVMEQEDVCTENTAVVPESGGKDTVVKHLLVKAEGLLEEKTYTSLLCPKGTSASETITFTMPENMVLGSERAHISFLGDILGTALDNIDELLQMSSGCGEQNMVHFAPNVFITRYLEETGQLTPEIKQKAIGYLESGYQRQLLYKHADGSYSAFGEGSEPGNTWLTALVLKTFSQARDFIHIDEQNIKDAANALIKSQTPSGCFKSVGKLFNNGLMGAVEEGLGLSSAIITALIHSGMPRSDPVVWKALKCIKDLVNADTGSSNLYSLALAANAFAVAGDKDLRQKILKRLDNAAIISDDQIFWSQQSKQEEDSLYWYRAPSVDVELTSSILMAHLSKSSLSSDEIRKASQIVSWLTKQQNPYGGFASTQDTVVALEALALYATKTFSKDGPDLQASLSSEGFSQNIKVDNTNRLLLQRVELPAIPRDYTVHVQGHGCLFLQATLRYHIPPLRTDVTFAMSVQTECTAPNATQFPVTVHARYTGNRVSTNMVLIQVELLSGYSPVAGSLEELKKMPLVKKVESEADRVILYLEELTRQPHTYTLLVQQDMQVKDRKPATIKVYDYYMPEETAVMSYSAPCE</sequence>
<comment type="subcellular location">
    <subcellularLocation>
        <location evidence="1">Secreted</location>
    </subcellularLocation>
</comment>
<feature type="domain" description="Alpha-2-macroglobulin" evidence="11">
    <location>
        <begin position="815"/>
        <end position="905"/>
    </location>
</feature>
<dbReference type="InterPro" id="IPR013783">
    <property type="entry name" value="Ig-like_fold"/>
</dbReference>
<reference evidence="13" key="1">
    <citation type="submission" date="2025-08" db="UniProtKB">
        <authorList>
            <consortium name="Ensembl"/>
        </authorList>
    </citation>
    <scope>IDENTIFICATION</scope>
</reference>
<dbReference type="PANTHER" id="PTHR11412:SF185">
    <property type="entry name" value="ALPHA-2-MACROGLOBULIN-LIKE PROTEIN 1"/>
    <property type="match status" value="1"/>
</dbReference>
<evidence type="ECO:0000256" key="7">
    <source>
        <dbReference type="ARBA" id="ARBA00023157"/>
    </source>
</evidence>
<dbReference type="GeneTree" id="ENSGT00940000154904"/>
<name>A0A663FLF8_AQUCH</name>
<dbReference type="Pfam" id="PF01835">
    <property type="entry name" value="MG2"/>
    <property type="match status" value="1"/>
</dbReference>
<evidence type="ECO:0000256" key="5">
    <source>
        <dbReference type="ARBA" id="ARBA00022729"/>
    </source>
</evidence>
<gene>
    <name evidence="13" type="primary">LOC115352481</name>
</gene>
<dbReference type="Pfam" id="PF07703">
    <property type="entry name" value="A2M_BRD"/>
    <property type="match status" value="1"/>
</dbReference>
<reference evidence="13" key="2">
    <citation type="submission" date="2025-09" db="UniProtKB">
        <authorList>
            <consortium name="Ensembl"/>
        </authorList>
    </citation>
    <scope>IDENTIFICATION</scope>
</reference>
<dbReference type="SUPFAM" id="SSF48239">
    <property type="entry name" value="Terpenoid cyclases/Protein prenyltransferases"/>
    <property type="match status" value="1"/>
</dbReference>
<evidence type="ECO:0000259" key="10">
    <source>
        <dbReference type="SMART" id="SM01359"/>
    </source>
</evidence>
<organism evidence="13 14">
    <name type="scientific">Aquila chrysaetos chrysaetos</name>
    <dbReference type="NCBI Taxonomy" id="223781"/>
    <lineage>
        <taxon>Eukaryota</taxon>
        <taxon>Metazoa</taxon>
        <taxon>Chordata</taxon>
        <taxon>Craniata</taxon>
        <taxon>Vertebrata</taxon>
        <taxon>Euteleostomi</taxon>
        <taxon>Archelosauria</taxon>
        <taxon>Archosauria</taxon>
        <taxon>Dinosauria</taxon>
        <taxon>Saurischia</taxon>
        <taxon>Theropoda</taxon>
        <taxon>Coelurosauria</taxon>
        <taxon>Aves</taxon>
        <taxon>Neognathae</taxon>
        <taxon>Neoaves</taxon>
        <taxon>Telluraves</taxon>
        <taxon>Accipitrimorphae</taxon>
        <taxon>Accipitriformes</taxon>
        <taxon>Accipitridae</taxon>
        <taxon>Accipitrinae</taxon>
        <taxon>Aquila</taxon>
    </lineage>
</organism>
<dbReference type="GO" id="GO:0005615">
    <property type="term" value="C:extracellular space"/>
    <property type="evidence" value="ECO:0007669"/>
    <property type="project" value="InterPro"/>
</dbReference>
<comment type="similarity">
    <text evidence="2">Belongs to the protease inhibitor I39 (alpha-2-macroglobulin) family.</text>
</comment>
<dbReference type="InParanoid" id="A0A663FLF8"/>
<evidence type="ECO:0000313" key="14">
    <source>
        <dbReference type="Proteomes" id="UP000472275"/>
    </source>
</evidence>
<dbReference type="Pfam" id="PF17791">
    <property type="entry name" value="MG3"/>
    <property type="match status" value="1"/>
</dbReference>
<dbReference type="GO" id="GO:0004867">
    <property type="term" value="F:serine-type endopeptidase inhibitor activity"/>
    <property type="evidence" value="ECO:0007669"/>
    <property type="project" value="UniProtKB-KW"/>
</dbReference>
<evidence type="ECO:0000259" key="12">
    <source>
        <dbReference type="SMART" id="SM01361"/>
    </source>
</evidence>
<dbReference type="CDD" id="cd02897">
    <property type="entry name" value="A2M_2"/>
    <property type="match status" value="1"/>
</dbReference>
<feature type="domain" description="Alpha-2-macroglobulin bait region" evidence="10">
    <location>
        <begin position="517"/>
        <end position="667"/>
    </location>
</feature>
<dbReference type="Pfam" id="PF07678">
    <property type="entry name" value="TED_complement"/>
    <property type="match status" value="1"/>
</dbReference>
<accession>A0A663FLF8</accession>
<evidence type="ECO:0000256" key="4">
    <source>
        <dbReference type="ARBA" id="ARBA00022690"/>
    </source>
</evidence>
<evidence type="ECO:0000259" key="11">
    <source>
        <dbReference type="SMART" id="SM01360"/>
    </source>
</evidence>
<dbReference type="Pfam" id="PF07677">
    <property type="entry name" value="A2M_recep"/>
    <property type="match status" value="1"/>
</dbReference>
<dbReference type="InterPro" id="IPR001599">
    <property type="entry name" value="Macroglobln_a2"/>
</dbReference>
<evidence type="ECO:0000256" key="3">
    <source>
        <dbReference type="ARBA" id="ARBA00022525"/>
    </source>
</evidence>
<proteinExistence type="inferred from homology"/>
<dbReference type="Gene3D" id="2.60.40.1940">
    <property type="match status" value="1"/>
</dbReference>
<dbReference type="InterPro" id="IPR002890">
    <property type="entry name" value="MG2"/>
</dbReference>
<evidence type="ECO:0000256" key="1">
    <source>
        <dbReference type="ARBA" id="ARBA00004613"/>
    </source>
</evidence>
<evidence type="ECO:0000256" key="2">
    <source>
        <dbReference type="ARBA" id="ARBA00010952"/>
    </source>
</evidence>
<keyword evidence="8" id="KW-0325">Glycoprotein</keyword>
<dbReference type="Gene3D" id="2.60.40.690">
    <property type="entry name" value="Alpha-macroglobulin, receptor-binding domain"/>
    <property type="match status" value="1"/>
</dbReference>
<evidence type="ECO:0000313" key="13">
    <source>
        <dbReference type="Ensembl" id="ENSACCP00020024692.1"/>
    </source>
</evidence>
<evidence type="ECO:0000256" key="9">
    <source>
        <dbReference type="SAM" id="MobiDB-lite"/>
    </source>
</evidence>
<dbReference type="PANTHER" id="PTHR11412">
    <property type="entry name" value="MACROGLOBULIN / COMPLEMENT"/>
    <property type="match status" value="1"/>
</dbReference>
<dbReference type="SUPFAM" id="SSF81296">
    <property type="entry name" value="E set domains"/>
    <property type="match status" value="1"/>
</dbReference>
<evidence type="ECO:0000256" key="6">
    <source>
        <dbReference type="ARBA" id="ARBA00022900"/>
    </source>
</evidence>